<sequence length="376" mass="40929">MRSAVQTPSLSAKYERHVAGDTFSLRDLPVLTHQELTAATQEALALYSDGDSGVLWAHGGTLETPGLSLLPEGMFASEILSSWNPLAPQDVLANLHPPGRLRPDHYFFNRFAAAAGATVLPIGDLPEGDADGWLAFLSRQGVTALAAPPRTLARLLGGVASGRPIPWLRTLLLGGATHDTTPDTLLGAHFPYTDTWRLYGTPASWVIGQHSPQCLADVYHPLPHQMVEVVDGRLLLTTLSTARLPPLIRYDTQERAEFTRCSCGQRGPAFRVFGPTPPSFRFCGRTIDARELVALATACDEVAQAQVAVTPEQRIQLRVRLTPDALDDHHSRAWVRFRVLEHHLVLADCVAEQPEAFDVVTVDRPLGSSPLASEES</sequence>
<dbReference type="InterPro" id="IPR042099">
    <property type="entry name" value="ANL_N_sf"/>
</dbReference>
<keyword evidence="2" id="KW-1185">Reference proteome</keyword>
<name>A0ABW0WDI4_STRNO</name>
<evidence type="ECO:0000313" key="2">
    <source>
        <dbReference type="Proteomes" id="UP001596065"/>
    </source>
</evidence>
<dbReference type="RefSeq" id="WP_344350895.1">
    <property type="nucleotide sequence ID" value="NZ_BAAASM010000037.1"/>
</dbReference>
<accession>A0ABW0WDI4</accession>
<dbReference type="Gene3D" id="3.40.50.12780">
    <property type="entry name" value="N-terminal domain of ligase-like"/>
    <property type="match status" value="1"/>
</dbReference>
<evidence type="ECO:0000313" key="1">
    <source>
        <dbReference type="EMBL" id="MFC5656295.1"/>
    </source>
</evidence>
<protein>
    <submittedName>
        <fullName evidence="1">Uncharacterized protein</fullName>
    </submittedName>
</protein>
<dbReference type="SUPFAM" id="SSF56801">
    <property type="entry name" value="Acetyl-CoA synthetase-like"/>
    <property type="match status" value="1"/>
</dbReference>
<dbReference type="EMBL" id="JBHSOE010000016">
    <property type="protein sequence ID" value="MFC5656295.1"/>
    <property type="molecule type" value="Genomic_DNA"/>
</dbReference>
<comment type="caution">
    <text evidence="1">The sequence shown here is derived from an EMBL/GenBank/DDBJ whole genome shotgun (WGS) entry which is preliminary data.</text>
</comment>
<proteinExistence type="predicted"/>
<gene>
    <name evidence="1" type="ORF">ACFP3J_12460</name>
</gene>
<reference evidence="2" key="1">
    <citation type="journal article" date="2019" name="Int. J. Syst. Evol. Microbiol.">
        <title>The Global Catalogue of Microorganisms (GCM) 10K type strain sequencing project: providing services to taxonomists for standard genome sequencing and annotation.</title>
        <authorList>
            <consortium name="The Broad Institute Genomics Platform"/>
            <consortium name="The Broad Institute Genome Sequencing Center for Infectious Disease"/>
            <person name="Wu L."/>
            <person name="Ma J."/>
        </authorList>
    </citation>
    <scope>NUCLEOTIDE SEQUENCE [LARGE SCALE GENOMIC DNA]</scope>
    <source>
        <strain evidence="2">KCTC 5701</strain>
    </source>
</reference>
<organism evidence="1 2">
    <name type="scientific">Streptomyces nogalater</name>
    <dbReference type="NCBI Taxonomy" id="38314"/>
    <lineage>
        <taxon>Bacteria</taxon>
        <taxon>Bacillati</taxon>
        <taxon>Actinomycetota</taxon>
        <taxon>Actinomycetes</taxon>
        <taxon>Kitasatosporales</taxon>
        <taxon>Streptomycetaceae</taxon>
        <taxon>Streptomyces</taxon>
    </lineage>
</organism>
<dbReference type="Proteomes" id="UP001596065">
    <property type="component" value="Unassembled WGS sequence"/>
</dbReference>